<dbReference type="PANTHER" id="PTHR12289">
    <property type="entry name" value="METAXIN RELATED"/>
    <property type="match status" value="1"/>
</dbReference>
<dbReference type="GO" id="GO:0016740">
    <property type="term" value="F:transferase activity"/>
    <property type="evidence" value="ECO:0007669"/>
    <property type="project" value="UniProtKB-KW"/>
</dbReference>
<organism evidence="3 4">
    <name type="scientific">Phenylobacterium kunshanense</name>
    <dbReference type="NCBI Taxonomy" id="1445034"/>
    <lineage>
        <taxon>Bacteria</taxon>
        <taxon>Pseudomonadati</taxon>
        <taxon>Pseudomonadota</taxon>
        <taxon>Alphaproteobacteria</taxon>
        <taxon>Caulobacterales</taxon>
        <taxon>Caulobacteraceae</taxon>
        <taxon>Phenylobacterium</taxon>
    </lineage>
</organism>
<dbReference type="InterPro" id="IPR033468">
    <property type="entry name" value="Metaxin_GST"/>
</dbReference>
<dbReference type="InterPro" id="IPR026928">
    <property type="entry name" value="FAX/IsoI-like"/>
</dbReference>
<dbReference type="InterPro" id="IPR012336">
    <property type="entry name" value="Thioredoxin-like_fold"/>
</dbReference>
<dbReference type="RefSeq" id="WP_111276447.1">
    <property type="nucleotide sequence ID" value="NZ_QFYS01000005.1"/>
</dbReference>
<dbReference type="InterPro" id="IPR036282">
    <property type="entry name" value="Glutathione-S-Trfase_C_sf"/>
</dbReference>
<name>A0A328BDT4_9CAUL</name>
<dbReference type="InterPro" id="IPR040079">
    <property type="entry name" value="Glutathione_S-Trfase"/>
</dbReference>
<dbReference type="Gene3D" id="1.20.1050.10">
    <property type="match status" value="1"/>
</dbReference>
<dbReference type="SFLD" id="SFLDG01180">
    <property type="entry name" value="SUF1"/>
    <property type="match status" value="1"/>
</dbReference>
<dbReference type="PANTHER" id="PTHR12289:SF41">
    <property type="entry name" value="FAILED AXON CONNECTIONS-RELATED"/>
    <property type="match status" value="1"/>
</dbReference>
<evidence type="ECO:0000259" key="2">
    <source>
        <dbReference type="Pfam" id="PF17172"/>
    </source>
</evidence>
<sequence length="243" mass="27042">MITLYGYGEGLGLPEISPYVTKTEVQLKMACLPYAKVVGSREDSPKGQLPYADVDGARISDSTFIRAYLERVHGLDFDEGLTAEQRAHAWALERMMENHFAWIVVQERWLDPTNFSRGPARFFDGAPAGIRDAVQEQVRQNVHAVGIGRHTDLEVVALATRSLAAVSTLLDDKPFLFGRRPCGADATTFALLAGILTPYFEGEIRRRTEGFGNLVAYVDRLMARFYPEFAWDLSPGARERAAA</sequence>
<dbReference type="InterPro" id="IPR036249">
    <property type="entry name" value="Thioredoxin-like_sf"/>
</dbReference>
<dbReference type="SFLD" id="SFLDG01200">
    <property type="entry name" value="SUF1.1"/>
    <property type="match status" value="1"/>
</dbReference>
<comment type="caution">
    <text evidence="3">The sequence shown here is derived from an EMBL/GenBank/DDBJ whole genome shotgun (WGS) entry which is preliminary data.</text>
</comment>
<keyword evidence="4" id="KW-1185">Reference proteome</keyword>
<dbReference type="Proteomes" id="UP000249524">
    <property type="component" value="Unassembled WGS sequence"/>
</dbReference>
<dbReference type="OrthoDB" id="7664269at2"/>
<reference evidence="3 4" key="1">
    <citation type="submission" date="2018-05" db="EMBL/GenBank/DDBJ databases">
        <authorList>
            <person name="Lanie J.A."/>
            <person name="Ng W.-L."/>
            <person name="Kazmierczak K.M."/>
            <person name="Andrzejewski T.M."/>
            <person name="Davidsen T.M."/>
            <person name="Wayne K.J."/>
            <person name="Tettelin H."/>
            <person name="Glass J.I."/>
            <person name="Rusch D."/>
            <person name="Podicherti R."/>
            <person name="Tsui H.-C.T."/>
            <person name="Winkler M.E."/>
        </authorList>
    </citation>
    <scope>NUCLEOTIDE SEQUENCE [LARGE SCALE GENOMIC DNA]</scope>
    <source>
        <strain evidence="3 4">BUT-10</strain>
    </source>
</reference>
<dbReference type="CDD" id="cd03193">
    <property type="entry name" value="GST_C_Metaxin"/>
    <property type="match status" value="1"/>
</dbReference>
<evidence type="ECO:0000313" key="4">
    <source>
        <dbReference type="Proteomes" id="UP000249524"/>
    </source>
</evidence>
<dbReference type="InterPro" id="IPR050931">
    <property type="entry name" value="Mito_Protein_Transport_Metaxin"/>
</dbReference>
<dbReference type="Pfam" id="PF17172">
    <property type="entry name" value="GST_N_4"/>
    <property type="match status" value="1"/>
</dbReference>
<dbReference type="EMBL" id="QFYS01000005">
    <property type="protein sequence ID" value="RAK64909.1"/>
    <property type="molecule type" value="Genomic_DNA"/>
</dbReference>
<evidence type="ECO:0000259" key="1">
    <source>
        <dbReference type="Pfam" id="PF17171"/>
    </source>
</evidence>
<protein>
    <submittedName>
        <fullName evidence="3">Glutathione S-transferase family protein</fullName>
    </submittedName>
</protein>
<feature type="domain" description="Thioredoxin-like fold" evidence="2">
    <location>
        <begin position="18"/>
        <end position="114"/>
    </location>
</feature>
<dbReference type="AlphaFoldDB" id="A0A328BDT4"/>
<evidence type="ECO:0000313" key="3">
    <source>
        <dbReference type="EMBL" id="RAK64909.1"/>
    </source>
</evidence>
<dbReference type="Pfam" id="PF17171">
    <property type="entry name" value="GST_C_6"/>
    <property type="match status" value="1"/>
</dbReference>
<dbReference type="SFLD" id="SFLDS00019">
    <property type="entry name" value="Glutathione_Transferase_(cytos"/>
    <property type="match status" value="1"/>
</dbReference>
<feature type="domain" description="Metaxin glutathione S-transferase" evidence="1">
    <location>
        <begin position="160"/>
        <end position="221"/>
    </location>
</feature>
<proteinExistence type="predicted"/>
<accession>A0A328BDT4</accession>
<dbReference type="Gene3D" id="3.40.30.10">
    <property type="entry name" value="Glutaredoxin"/>
    <property type="match status" value="1"/>
</dbReference>
<dbReference type="SUPFAM" id="SSF52833">
    <property type="entry name" value="Thioredoxin-like"/>
    <property type="match status" value="1"/>
</dbReference>
<keyword evidence="3" id="KW-0808">Transferase</keyword>
<dbReference type="SUPFAM" id="SSF47616">
    <property type="entry name" value="GST C-terminal domain-like"/>
    <property type="match status" value="1"/>
</dbReference>
<gene>
    <name evidence="3" type="ORF">DJ019_12940</name>
</gene>